<dbReference type="STRING" id="570521.SAMN04488508_107216"/>
<gene>
    <name evidence="1" type="ORF">SAMN04488508_107216</name>
</gene>
<dbReference type="InterPro" id="IPR012550">
    <property type="entry name" value="DUF1706"/>
</dbReference>
<proteinExistence type="predicted"/>
<dbReference type="PANTHER" id="PTHR40658:SF4">
    <property type="entry name" value="HYPOTHETICAL CYTOSOLIC PROTEIN"/>
    <property type="match status" value="1"/>
</dbReference>
<dbReference type="Pfam" id="PF08020">
    <property type="entry name" value="DUF1706"/>
    <property type="match status" value="1"/>
</dbReference>
<dbReference type="OrthoDB" id="9786621at2"/>
<evidence type="ECO:0000313" key="1">
    <source>
        <dbReference type="EMBL" id="SHJ31372.1"/>
    </source>
</evidence>
<evidence type="ECO:0008006" key="3">
    <source>
        <dbReference type="Google" id="ProtNLM"/>
    </source>
</evidence>
<keyword evidence="2" id="KW-1185">Reference proteome</keyword>
<dbReference type="EMBL" id="FQYP01000007">
    <property type="protein sequence ID" value="SHJ31372.1"/>
    <property type="molecule type" value="Genomic_DNA"/>
</dbReference>
<accession>A0A1M6IAD0</accession>
<organism evidence="1 2">
    <name type="scientific">Aquimarina spongiae</name>
    <dbReference type="NCBI Taxonomy" id="570521"/>
    <lineage>
        <taxon>Bacteria</taxon>
        <taxon>Pseudomonadati</taxon>
        <taxon>Bacteroidota</taxon>
        <taxon>Flavobacteriia</taxon>
        <taxon>Flavobacteriales</taxon>
        <taxon>Flavobacteriaceae</taxon>
        <taxon>Aquimarina</taxon>
    </lineage>
</organism>
<evidence type="ECO:0000313" key="2">
    <source>
        <dbReference type="Proteomes" id="UP000184432"/>
    </source>
</evidence>
<name>A0A1M6IAD0_9FLAO</name>
<dbReference type="SUPFAM" id="SSF109854">
    <property type="entry name" value="DinB/YfiT-like putative metalloenzymes"/>
    <property type="match status" value="1"/>
</dbReference>
<dbReference type="PIRSF" id="PIRSF031551">
    <property type="entry name" value="DUF1706"/>
    <property type="match status" value="1"/>
</dbReference>
<reference evidence="2" key="1">
    <citation type="submission" date="2016-11" db="EMBL/GenBank/DDBJ databases">
        <authorList>
            <person name="Varghese N."/>
            <person name="Submissions S."/>
        </authorList>
    </citation>
    <scope>NUCLEOTIDE SEQUENCE [LARGE SCALE GENOMIC DNA]</scope>
    <source>
        <strain evidence="2">DSM 22623</strain>
    </source>
</reference>
<dbReference type="Gene3D" id="1.20.120.450">
    <property type="entry name" value="dinb family like domain"/>
    <property type="match status" value="1"/>
</dbReference>
<dbReference type="Proteomes" id="UP000184432">
    <property type="component" value="Unassembled WGS sequence"/>
</dbReference>
<dbReference type="RefSeq" id="WP_073318241.1">
    <property type="nucleotide sequence ID" value="NZ_FQYP01000007.1"/>
</dbReference>
<dbReference type="AlphaFoldDB" id="A0A1M6IAD0"/>
<dbReference type="PANTHER" id="PTHR40658">
    <property type="match status" value="1"/>
</dbReference>
<protein>
    <recommendedName>
        <fullName evidence="3">DinB superfamily protein</fullName>
    </recommendedName>
</protein>
<dbReference type="InterPro" id="IPR034660">
    <property type="entry name" value="DinB/YfiT-like"/>
</dbReference>
<sequence>MPRPKTKEELITLSNDNYKKLLAYIRSMTPDELHTEFPKGYLNRNVRDVLAHLHHWHLMMLEWYKVGMTGKKPDMPAKGYTWKMTPDLNREIWKKYQNEDLEMVMTMFEKSFAALQKVIHTHTEEELFEKRKYKWTGTTSLASYLISATSSHYDWAYKLIKKCKK</sequence>